<protein>
    <recommendedName>
        <fullName evidence="2 4">GTP cyclohydrolase 1 type 2 homolog</fullName>
    </recommendedName>
</protein>
<evidence type="ECO:0000313" key="7">
    <source>
        <dbReference type="Proteomes" id="UP000049855"/>
    </source>
</evidence>
<feature type="binding site" evidence="5">
    <location>
        <position position="66"/>
    </location>
    <ligand>
        <name>a divalent metal cation</name>
        <dbReference type="ChEBI" id="CHEBI:60240"/>
        <label>1</label>
    </ligand>
</feature>
<dbReference type="Gene3D" id="3.40.1390.30">
    <property type="entry name" value="NIF3 (NGG1p interacting factor 3)-like"/>
    <property type="match status" value="2"/>
</dbReference>
<evidence type="ECO:0000256" key="1">
    <source>
        <dbReference type="ARBA" id="ARBA00006964"/>
    </source>
</evidence>
<dbReference type="Proteomes" id="UP000049855">
    <property type="component" value="Unassembled WGS sequence"/>
</dbReference>
<evidence type="ECO:0000256" key="2">
    <source>
        <dbReference type="ARBA" id="ARBA00022112"/>
    </source>
</evidence>
<sequence>MSVKCHEVITKLEQLAPKHLAEDWDNIGLLVGSPEQTIHKIMITLDVDQAAINQAISKGADMIVSHHPVLFKGITNIRTDSPLGSMLFDLIKNKIAVYAAHTNLDSAPGGVNDILAQKFQLQESKPLATVYQEKLYKLVVFVPASHAEKVRIAMSEAGAGHIGNYSHCTFQAKGIGTFLPLAATTPFIGKEGQLEFVDESRIETIVPSGLRCRVIHAMLAAHPYEEVAYDEYLLQNKGPNCGLGRIGRLGEAMSLRDFSNQVKQLLMVNSIKVAGSADTVINQVAVCGGSGASLIKNAIKAGADVLVTGDVKYHEAQQALAEGLAIIDAGHFATEQPVVQCVADYLDKQARENGWAVEMIANNSGKDVFTAY</sequence>
<dbReference type="FunFam" id="3.30.70.120:FF:000006">
    <property type="entry name" value="GTP cyclohydrolase 1 type 2 homolog"/>
    <property type="match status" value="1"/>
</dbReference>
<dbReference type="FunFam" id="3.40.1390.30:FF:000001">
    <property type="entry name" value="GTP cyclohydrolase 1 type 2"/>
    <property type="match status" value="1"/>
</dbReference>
<dbReference type="InterPro" id="IPR002678">
    <property type="entry name" value="DUF34/NIF3"/>
</dbReference>
<dbReference type="InterPro" id="IPR015867">
    <property type="entry name" value="N-reg_PII/ATP_PRibTrfase_C"/>
</dbReference>
<dbReference type="PANTHER" id="PTHR13799">
    <property type="entry name" value="NGG1 INTERACTING FACTOR 3"/>
    <property type="match status" value="1"/>
</dbReference>
<dbReference type="InterPro" id="IPR036069">
    <property type="entry name" value="DUF34/NIF3_sf"/>
</dbReference>
<evidence type="ECO:0000256" key="4">
    <source>
        <dbReference type="PIRNR" id="PIRNR037489"/>
    </source>
</evidence>
<dbReference type="GO" id="GO:0005737">
    <property type="term" value="C:cytoplasm"/>
    <property type="evidence" value="ECO:0007669"/>
    <property type="project" value="TreeGrafter"/>
</dbReference>
<dbReference type="AlphaFoldDB" id="A0A0U1L4Z3"/>
<organism evidence="6 7">
    <name type="scientific">Sporomusa ovata</name>
    <dbReference type="NCBI Taxonomy" id="2378"/>
    <lineage>
        <taxon>Bacteria</taxon>
        <taxon>Bacillati</taxon>
        <taxon>Bacillota</taxon>
        <taxon>Negativicutes</taxon>
        <taxon>Selenomonadales</taxon>
        <taxon>Sporomusaceae</taxon>
        <taxon>Sporomusa</taxon>
    </lineage>
</organism>
<dbReference type="RefSeq" id="WP_021169946.1">
    <property type="nucleotide sequence ID" value="NZ_CTRP01000014.1"/>
</dbReference>
<dbReference type="Gene3D" id="3.30.70.120">
    <property type="match status" value="1"/>
</dbReference>
<dbReference type="Pfam" id="PF01784">
    <property type="entry name" value="DUF34_NIF3"/>
    <property type="match status" value="1"/>
</dbReference>
<feature type="binding site" evidence="5">
    <location>
        <position position="105"/>
    </location>
    <ligand>
        <name>a divalent metal cation</name>
        <dbReference type="ChEBI" id="CHEBI:60240"/>
        <label>1</label>
    </ligand>
</feature>
<gene>
    <name evidence="6" type="ORF">SpAn4DRAFT_0406</name>
</gene>
<dbReference type="NCBIfam" id="TIGR00486">
    <property type="entry name" value="YbgI_SA1388"/>
    <property type="match status" value="1"/>
</dbReference>
<feature type="binding site" evidence="5">
    <location>
        <position position="331"/>
    </location>
    <ligand>
        <name>a divalent metal cation</name>
        <dbReference type="ChEBI" id="CHEBI:60240"/>
        <label>1</label>
    </ligand>
</feature>
<keyword evidence="3 4" id="KW-0479">Metal-binding</keyword>
<evidence type="ECO:0000256" key="5">
    <source>
        <dbReference type="PIRSR" id="PIRSR602678-1"/>
    </source>
</evidence>
<evidence type="ECO:0000256" key="3">
    <source>
        <dbReference type="ARBA" id="ARBA00022723"/>
    </source>
</evidence>
<dbReference type="InterPro" id="IPR017221">
    <property type="entry name" value="DUF34/NIF3_bac"/>
</dbReference>
<feature type="binding site" evidence="5">
    <location>
        <position position="335"/>
    </location>
    <ligand>
        <name>a divalent metal cation</name>
        <dbReference type="ChEBI" id="CHEBI:60240"/>
        <label>1</label>
    </ligand>
</feature>
<dbReference type="PIRSF" id="PIRSF037489">
    <property type="entry name" value="UCP037489_NIF3_YqfO"/>
    <property type="match status" value="1"/>
</dbReference>
<keyword evidence="7" id="KW-1185">Reference proteome</keyword>
<dbReference type="EMBL" id="CTRP01000014">
    <property type="protein sequence ID" value="CQR73944.1"/>
    <property type="molecule type" value="Genomic_DNA"/>
</dbReference>
<dbReference type="GO" id="GO:0046872">
    <property type="term" value="F:metal ion binding"/>
    <property type="evidence" value="ECO:0007669"/>
    <property type="project" value="UniProtKB-UniRule"/>
</dbReference>
<feature type="binding site" evidence="5">
    <location>
        <position position="67"/>
    </location>
    <ligand>
        <name>a divalent metal cation</name>
        <dbReference type="ChEBI" id="CHEBI:60240"/>
        <label>1</label>
    </ligand>
</feature>
<proteinExistence type="inferred from homology"/>
<accession>A0A0U1L4Z3</accession>
<evidence type="ECO:0000313" key="6">
    <source>
        <dbReference type="EMBL" id="CQR73944.1"/>
    </source>
</evidence>
<comment type="similarity">
    <text evidence="1 4">Belongs to the GTP cyclohydrolase I type 2/NIF3 family.</text>
</comment>
<dbReference type="SUPFAM" id="SSF102705">
    <property type="entry name" value="NIF3 (NGG1p interacting factor 3)-like"/>
    <property type="match status" value="1"/>
</dbReference>
<name>A0A0U1L4Z3_9FIRM</name>
<reference evidence="7" key="1">
    <citation type="submission" date="2015-03" db="EMBL/GenBank/DDBJ databases">
        <authorList>
            <person name="Nijsse Bart"/>
        </authorList>
    </citation>
    <scope>NUCLEOTIDE SEQUENCE [LARGE SCALE GENOMIC DNA]</scope>
</reference>
<dbReference type="PANTHER" id="PTHR13799:SF14">
    <property type="entry name" value="GTP CYCLOHYDROLASE 1 TYPE 2 HOMOLOG"/>
    <property type="match status" value="1"/>
</dbReference>